<dbReference type="Gene3D" id="3.40.50.1820">
    <property type="entry name" value="alpha/beta hydrolase"/>
    <property type="match status" value="1"/>
</dbReference>
<gene>
    <name evidence="2" type="ORF">METZ01_LOCUS160897</name>
</gene>
<dbReference type="Pfam" id="PF12146">
    <property type="entry name" value="Hydrolase_4"/>
    <property type="match status" value="2"/>
</dbReference>
<feature type="domain" description="Serine aminopeptidase S33" evidence="1">
    <location>
        <begin position="58"/>
        <end position="159"/>
    </location>
</feature>
<feature type="domain" description="Serine aminopeptidase S33" evidence="1">
    <location>
        <begin position="184"/>
        <end position="234"/>
    </location>
</feature>
<evidence type="ECO:0000259" key="1">
    <source>
        <dbReference type="Pfam" id="PF12146"/>
    </source>
</evidence>
<dbReference type="InterPro" id="IPR029058">
    <property type="entry name" value="AB_hydrolase_fold"/>
</dbReference>
<dbReference type="InterPro" id="IPR022742">
    <property type="entry name" value="Hydrolase_4"/>
</dbReference>
<accession>A0A382B443</accession>
<dbReference type="EMBL" id="UINC01027937">
    <property type="protein sequence ID" value="SVB08043.1"/>
    <property type="molecule type" value="Genomic_DNA"/>
</dbReference>
<name>A0A382B443_9ZZZZ</name>
<protein>
    <recommendedName>
        <fullName evidence="1">Serine aminopeptidase S33 domain-containing protein</fullName>
    </recommendedName>
</protein>
<evidence type="ECO:0000313" key="2">
    <source>
        <dbReference type="EMBL" id="SVB08043.1"/>
    </source>
</evidence>
<reference evidence="2" key="1">
    <citation type="submission" date="2018-05" db="EMBL/GenBank/DDBJ databases">
        <authorList>
            <person name="Lanie J.A."/>
            <person name="Ng W.-L."/>
            <person name="Kazmierczak K.M."/>
            <person name="Andrzejewski T.M."/>
            <person name="Davidsen T.M."/>
            <person name="Wayne K.J."/>
            <person name="Tettelin H."/>
            <person name="Glass J.I."/>
            <person name="Rusch D."/>
            <person name="Podicherti R."/>
            <person name="Tsui H.-C.T."/>
            <person name="Winkler M.E."/>
        </authorList>
    </citation>
    <scope>NUCLEOTIDE SEQUENCE</scope>
</reference>
<dbReference type="AlphaFoldDB" id="A0A382B443"/>
<organism evidence="2">
    <name type="scientific">marine metagenome</name>
    <dbReference type="NCBI Taxonomy" id="408172"/>
    <lineage>
        <taxon>unclassified sequences</taxon>
        <taxon>metagenomes</taxon>
        <taxon>ecological metagenomes</taxon>
    </lineage>
</organism>
<dbReference type="SUPFAM" id="SSF53474">
    <property type="entry name" value="alpha/beta-Hydrolases"/>
    <property type="match status" value="1"/>
</dbReference>
<sequence length="257" mass="28136">MVSVDYSPLDRPEISMNSFYPRQNWTATPDGAEDHTVTVEGGINLSCRFFPVSRENPTILFFYGNGETAADYDNIASIYNQVGVNFFVADYRGYGNSGGSPAFQAMLSDAREVLTALRQFLQSYGYTGSIFVMGRSMGRHAAFELAANCQDQIEGLIIESGRPTLGQFTHGLPDDQASTLEAAYQAKVRSIDMPVLVIHGEADTLAPLQDATRMFQEFPSAKKTLLTIPGAGHNDLLYLGINEYFAAIVDFVSPPSE</sequence>
<proteinExistence type="predicted"/>
<dbReference type="PANTHER" id="PTHR12277">
    <property type="entry name" value="ALPHA/BETA HYDROLASE DOMAIN-CONTAINING PROTEIN"/>
    <property type="match status" value="1"/>
</dbReference>